<feature type="transmembrane region" description="Helical" evidence="7">
    <location>
        <begin position="303"/>
        <end position="326"/>
    </location>
</feature>
<evidence type="ECO:0000256" key="3">
    <source>
        <dbReference type="ARBA" id="ARBA00022692"/>
    </source>
</evidence>
<name>A0AAE1ZBU6_SCHME</name>
<sequence length="348" mass="40436">MEFETTKNINETHQSQSIQSTSSPNVEHLTSDHPNSLPTLNHIIHEEKVHGRDDEEYENDERDLNNHSYRPNSLIVGNKICGTGFNTMPIYDPQNSLVGLQAPTERNLLEDFDNEGRNEIYGYDGHLHSALHHHYPHYNLTLQQNANMIPNDYNIPYAAYTFNPQNRHILTPLPCQQQQYYQQNYHFLHNHQQSQHQQPQNHQQTHYIHHYQPQAGKTLLVRSASGIIGMDQNNYNNLDIFKPLTNEAFDKCPIVCSLFAIFCCPITIWCSLPALVYSLCAYTDYRTSDINQYRRKSDIARHLVIIACIVGLLLCITWATLTFFYYEFMLSVFNDIIHIISQRIRSGT</sequence>
<dbReference type="AlphaFoldDB" id="A0AAE1ZBU6"/>
<dbReference type="InterPro" id="IPR007593">
    <property type="entry name" value="CD225/Dispanin_fam"/>
</dbReference>
<comment type="subcellular location">
    <subcellularLocation>
        <location evidence="1">Membrane</location>
    </subcellularLocation>
</comment>
<comment type="caution">
    <text evidence="8">The sequence shown here is derived from an EMBL/GenBank/DDBJ whole genome shotgun (WGS) entry which is preliminary data.</text>
</comment>
<accession>A0AAE1ZBU6</accession>
<keyword evidence="3 7" id="KW-0812">Transmembrane</keyword>
<proteinExistence type="inferred from homology"/>
<keyword evidence="4 7" id="KW-1133">Transmembrane helix</keyword>
<organism evidence="8 9">
    <name type="scientific">Schistosoma mekongi</name>
    <name type="common">Parasitic worm</name>
    <dbReference type="NCBI Taxonomy" id="38744"/>
    <lineage>
        <taxon>Eukaryota</taxon>
        <taxon>Metazoa</taxon>
        <taxon>Spiralia</taxon>
        <taxon>Lophotrochozoa</taxon>
        <taxon>Platyhelminthes</taxon>
        <taxon>Trematoda</taxon>
        <taxon>Digenea</taxon>
        <taxon>Strigeidida</taxon>
        <taxon>Schistosomatoidea</taxon>
        <taxon>Schistosomatidae</taxon>
        <taxon>Schistosoma</taxon>
    </lineage>
</organism>
<keyword evidence="5 7" id="KW-0472">Membrane</keyword>
<evidence type="ECO:0000256" key="7">
    <source>
        <dbReference type="SAM" id="Phobius"/>
    </source>
</evidence>
<protein>
    <submittedName>
        <fullName evidence="8">Uncharacterized protein</fullName>
    </submittedName>
</protein>
<feature type="compositionally biased region" description="Polar residues" evidence="6">
    <location>
        <begin position="1"/>
        <end position="13"/>
    </location>
</feature>
<evidence type="ECO:0000256" key="4">
    <source>
        <dbReference type="ARBA" id="ARBA00022989"/>
    </source>
</evidence>
<evidence type="ECO:0000256" key="2">
    <source>
        <dbReference type="ARBA" id="ARBA00006843"/>
    </source>
</evidence>
<evidence type="ECO:0000313" key="8">
    <source>
        <dbReference type="EMBL" id="KAK4470554.1"/>
    </source>
</evidence>
<evidence type="ECO:0000256" key="5">
    <source>
        <dbReference type="ARBA" id="ARBA00023136"/>
    </source>
</evidence>
<evidence type="ECO:0000256" key="1">
    <source>
        <dbReference type="ARBA" id="ARBA00004370"/>
    </source>
</evidence>
<dbReference type="EMBL" id="JALJAT010000004">
    <property type="protein sequence ID" value="KAK4470554.1"/>
    <property type="molecule type" value="Genomic_DNA"/>
</dbReference>
<dbReference type="GO" id="GO:0016020">
    <property type="term" value="C:membrane"/>
    <property type="evidence" value="ECO:0007669"/>
    <property type="project" value="UniProtKB-SubCell"/>
</dbReference>
<comment type="similarity">
    <text evidence="2">Belongs to the CD225/Dispanin family.</text>
</comment>
<dbReference type="Pfam" id="PF04505">
    <property type="entry name" value="CD225"/>
    <property type="match status" value="1"/>
</dbReference>
<evidence type="ECO:0000256" key="6">
    <source>
        <dbReference type="SAM" id="MobiDB-lite"/>
    </source>
</evidence>
<evidence type="ECO:0000313" key="9">
    <source>
        <dbReference type="Proteomes" id="UP001292079"/>
    </source>
</evidence>
<feature type="transmembrane region" description="Helical" evidence="7">
    <location>
        <begin position="258"/>
        <end position="282"/>
    </location>
</feature>
<feature type="region of interest" description="Disordered" evidence="6">
    <location>
        <begin position="1"/>
        <end position="38"/>
    </location>
</feature>
<reference evidence="8" key="2">
    <citation type="journal article" date="2023" name="Infect Dis Poverty">
        <title>Chromosome-scale genome of the human blood fluke Schistosoma mekongi and its implications for public health.</title>
        <authorList>
            <person name="Zhou M."/>
            <person name="Xu L."/>
            <person name="Xu D."/>
            <person name="Chen W."/>
            <person name="Khan J."/>
            <person name="Hu Y."/>
            <person name="Huang H."/>
            <person name="Wei H."/>
            <person name="Zhang Y."/>
            <person name="Chusongsang P."/>
            <person name="Tanasarnprasert K."/>
            <person name="Hu X."/>
            <person name="Limpanont Y."/>
            <person name="Lv Z."/>
        </authorList>
    </citation>
    <scope>NUCLEOTIDE SEQUENCE</scope>
    <source>
        <strain evidence="8">LV_2022a</strain>
    </source>
</reference>
<feature type="compositionally biased region" description="Low complexity" evidence="6">
    <location>
        <begin position="14"/>
        <end position="23"/>
    </location>
</feature>
<keyword evidence="9" id="KW-1185">Reference proteome</keyword>
<feature type="region of interest" description="Disordered" evidence="6">
    <location>
        <begin position="50"/>
        <end position="69"/>
    </location>
</feature>
<dbReference type="Proteomes" id="UP001292079">
    <property type="component" value="Unassembled WGS sequence"/>
</dbReference>
<gene>
    <name evidence="8" type="ORF">MN116_006097</name>
</gene>
<reference evidence="8" key="1">
    <citation type="submission" date="2022-04" db="EMBL/GenBank/DDBJ databases">
        <authorList>
            <person name="Xu L."/>
            <person name="Lv Z."/>
        </authorList>
    </citation>
    <scope>NUCLEOTIDE SEQUENCE</scope>
    <source>
        <strain evidence="8">LV_2022a</strain>
    </source>
</reference>